<keyword evidence="9" id="KW-0576">Peroxisome</keyword>
<feature type="domain" description="SH3" evidence="15">
    <location>
        <begin position="311"/>
        <end position="378"/>
    </location>
</feature>
<dbReference type="SUPFAM" id="SSF50044">
    <property type="entry name" value="SH3-domain"/>
    <property type="match status" value="1"/>
</dbReference>
<comment type="subcellular location">
    <subcellularLocation>
        <location evidence="12">Peroxisome membrane</location>
    </subcellularLocation>
</comment>
<gene>
    <name evidence="16" type="primary">PEX13</name>
    <name evidence="16" type="ORF">HK099_006545</name>
</gene>
<dbReference type="Proteomes" id="UP001211065">
    <property type="component" value="Unassembled WGS sequence"/>
</dbReference>
<evidence type="ECO:0000256" key="11">
    <source>
        <dbReference type="ARBA" id="ARBA00034535"/>
    </source>
</evidence>
<dbReference type="InterPro" id="IPR035463">
    <property type="entry name" value="Pex13"/>
</dbReference>
<accession>A0AAD5XU78</accession>
<evidence type="ECO:0000256" key="9">
    <source>
        <dbReference type="ARBA" id="ARBA00023140"/>
    </source>
</evidence>
<name>A0AAD5XU78_9FUNG</name>
<comment type="caution">
    <text evidence="16">The sequence shown here is derived from an EMBL/GenBank/DDBJ whole genome shotgun (WGS) entry which is preliminary data.</text>
</comment>
<evidence type="ECO:0000256" key="8">
    <source>
        <dbReference type="ARBA" id="ARBA00023136"/>
    </source>
</evidence>
<keyword evidence="17" id="KW-1185">Reference proteome</keyword>
<evidence type="ECO:0000256" key="2">
    <source>
        <dbReference type="ARBA" id="ARBA00022443"/>
    </source>
</evidence>
<dbReference type="Pfam" id="PF07653">
    <property type="entry name" value="SH3_2"/>
    <property type="match status" value="1"/>
</dbReference>
<dbReference type="GO" id="GO:0005778">
    <property type="term" value="C:peroxisomal membrane"/>
    <property type="evidence" value="ECO:0007669"/>
    <property type="project" value="UniProtKB-SubCell"/>
</dbReference>
<evidence type="ECO:0000256" key="3">
    <source>
        <dbReference type="ARBA" id="ARBA00022448"/>
    </source>
</evidence>
<dbReference type="InterPro" id="IPR007223">
    <property type="entry name" value="Peroxin-13_N"/>
</dbReference>
<evidence type="ECO:0000256" key="4">
    <source>
        <dbReference type="ARBA" id="ARBA00022692"/>
    </source>
</evidence>
<keyword evidence="8" id="KW-0472">Membrane</keyword>
<keyword evidence="5" id="KW-0653">Protein transport</keyword>
<evidence type="ECO:0000256" key="10">
    <source>
        <dbReference type="ARBA" id="ARBA00029693"/>
    </source>
</evidence>
<dbReference type="GO" id="GO:0016560">
    <property type="term" value="P:protein import into peroxisome matrix, docking"/>
    <property type="evidence" value="ECO:0007669"/>
    <property type="project" value="InterPro"/>
</dbReference>
<evidence type="ECO:0000256" key="7">
    <source>
        <dbReference type="ARBA" id="ARBA00023010"/>
    </source>
</evidence>
<dbReference type="PROSITE" id="PS50002">
    <property type="entry name" value="SH3"/>
    <property type="match status" value="1"/>
</dbReference>
<dbReference type="InterPro" id="IPR001452">
    <property type="entry name" value="SH3_domain"/>
</dbReference>
<dbReference type="PANTHER" id="PTHR19332:SF1">
    <property type="entry name" value="PEROXISOMAL MEMBRANE PROTEIN PEX13"/>
    <property type="match status" value="1"/>
</dbReference>
<dbReference type="InterPro" id="IPR036028">
    <property type="entry name" value="SH3-like_dom_sf"/>
</dbReference>
<sequence>MTSPPKPWESQRNLTSTDTQNTNVNSNSSAIDSTQPPQRPSSIPISSQSSFGNNQSLYGSNNYGSSLYGNNSYGSGMYGSSMYGNSGYGSGYSPGYGNYGGGYGYGSSGYGSYGGYNRMGGGYGMNRMGMNRMGGPMGDNNGELPLGARVEQSTQQAFFVIDQIVQSFMGFSQMLESTFMATHSSFMAMVGVAEQFGNLRNYLGQVLSMMSLIRMIKGVLYRISGRSPPLGEISSESFESFNKITDETKPKTSKKPLWIFLSLLIGFPWLFKKLLNRIQEKKLESASLDSNNIHYNNQQLLTQQIDPKKIKDIQFCRSKFDFNAESPQELSFKKGQIIAVLGKLKDPQTNTESLWWRGRLQNGQIGLFPANYVEIIEKTNKDNKSIPKASVTEAENSSNNESNLTNALEISKDLSEKNYGFGDSLKFDS</sequence>
<evidence type="ECO:0000256" key="12">
    <source>
        <dbReference type="ARBA" id="ARBA00046271"/>
    </source>
</evidence>
<dbReference type="AlphaFoldDB" id="A0AAD5XU78"/>
<feature type="compositionally biased region" description="Polar residues" evidence="14">
    <location>
        <begin position="10"/>
        <end position="32"/>
    </location>
</feature>
<dbReference type="PANTHER" id="PTHR19332">
    <property type="entry name" value="PEROXISOMAL MEMBRANE PROTEIN PEX13"/>
    <property type="match status" value="1"/>
</dbReference>
<keyword evidence="6" id="KW-1133">Transmembrane helix</keyword>
<feature type="region of interest" description="Disordered" evidence="14">
    <location>
        <begin position="1"/>
        <end position="50"/>
    </location>
</feature>
<dbReference type="PRINTS" id="PR00452">
    <property type="entry name" value="SH3DOMAIN"/>
</dbReference>
<feature type="compositionally biased region" description="Low complexity" evidence="14">
    <location>
        <begin position="392"/>
        <end position="404"/>
    </location>
</feature>
<dbReference type="SMART" id="SM00326">
    <property type="entry name" value="SH3"/>
    <property type="match status" value="1"/>
</dbReference>
<proteinExistence type="inferred from homology"/>
<evidence type="ECO:0000256" key="6">
    <source>
        <dbReference type="ARBA" id="ARBA00022989"/>
    </source>
</evidence>
<evidence type="ECO:0000313" key="16">
    <source>
        <dbReference type="EMBL" id="KAJ3215084.1"/>
    </source>
</evidence>
<evidence type="ECO:0000256" key="14">
    <source>
        <dbReference type="SAM" id="MobiDB-lite"/>
    </source>
</evidence>
<dbReference type="Pfam" id="PF04088">
    <property type="entry name" value="Peroxin-13_N"/>
    <property type="match status" value="1"/>
</dbReference>
<dbReference type="Gene3D" id="2.30.30.40">
    <property type="entry name" value="SH3 Domains"/>
    <property type="match status" value="1"/>
</dbReference>
<evidence type="ECO:0000259" key="15">
    <source>
        <dbReference type="PROSITE" id="PS50002"/>
    </source>
</evidence>
<feature type="region of interest" description="Disordered" evidence="14">
    <location>
        <begin position="385"/>
        <end position="404"/>
    </location>
</feature>
<keyword evidence="2 13" id="KW-0728">SH3 domain</keyword>
<keyword evidence="4" id="KW-0812">Transmembrane</keyword>
<evidence type="ECO:0000313" key="17">
    <source>
        <dbReference type="Proteomes" id="UP001211065"/>
    </source>
</evidence>
<keyword evidence="3" id="KW-0813">Transport</keyword>
<protein>
    <recommendedName>
        <fullName evidence="11">Peroxisomal membrane protein PEX13</fullName>
    </recommendedName>
    <alternativeName>
        <fullName evidence="10">Peroxin-13</fullName>
    </alternativeName>
</protein>
<feature type="compositionally biased region" description="Low complexity" evidence="14">
    <location>
        <begin position="33"/>
        <end position="50"/>
    </location>
</feature>
<keyword evidence="7" id="KW-0811">Translocation</keyword>
<evidence type="ECO:0000256" key="5">
    <source>
        <dbReference type="ARBA" id="ARBA00022927"/>
    </source>
</evidence>
<dbReference type="EMBL" id="JADGJW010000571">
    <property type="protein sequence ID" value="KAJ3215084.1"/>
    <property type="molecule type" value="Genomic_DNA"/>
</dbReference>
<comment type="similarity">
    <text evidence="1">Belongs to the peroxin-13 family.</text>
</comment>
<dbReference type="GO" id="GO:1990429">
    <property type="term" value="C:peroxisomal importomer complex"/>
    <property type="evidence" value="ECO:0007669"/>
    <property type="project" value="TreeGrafter"/>
</dbReference>
<evidence type="ECO:0000256" key="1">
    <source>
        <dbReference type="ARBA" id="ARBA00006033"/>
    </source>
</evidence>
<organism evidence="16 17">
    <name type="scientific">Clydaea vesicula</name>
    <dbReference type="NCBI Taxonomy" id="447962"/>
    <lineage>
        <taxon>Eukaryota</taxon>
        <taxon>Fungi</taxon>
        <taxon>Fungi incertae sedis</taxon>
        <taxon>Chytridiomycota</taxon>
        <taxon>Chytridiomycota incertae sedis</taxon>
        <taxon>Chytridiomycetes</taxon>
        <taxon>Lobulomycetales</taxon>
        <taxon>Lobulomycetaceae</taxon>
        <taxon>Clydaea</taxon>
    </lineage>
</organism>
<evidence type="ECO:0000256" key="13">
    <source>
        <dbReference type="PROSITE-ProRule" id="PRU00192"/>
    </source>
</evidence>
<reference evidence="16" key="1">
    <citation type="submission" date="2020-05" db="EMBL/GenBank/DDBJ databases">
        <title>Phylogenomic resolution of chytrid fungi.</title>
        <authorList>
            <person name="Stajich J.E."/>
            <person name="Amses K."/>
            <person name="Simmons R."/>
            <person name="Seto K."/>
            <person name="Myers J."/>
            <person name="Bonds A."/>
            <person name="Quandt C.A."/>
            <person name="Barry K."/>
            <person name="Liu P."/>
            <person name="Grigoriev I."/>
            <person name="Longcore J.E."/>
            <person name="James T.Y."/>
        </authorList>
    </citation>
    <scope>NUCLEOTIDE SEQUENCE</scope>
    <source>
        <strain evidence="16">JEL0476</strain>
    </source>
</reference>